<dbReference type="EMBL" id="HBUF01369769">
    <property type="protein sequence ID" value="CAG6725549.1"/>
    <property type="molecule type" value="Transcribed_RNA"/>
</dbReference>
<reference evidence="1" key="1">
    <citation type="submission" date="2021-05" db="EMBL/GenBank/DDBJ databases">
        <authorList>
            <person name="Alioto T."/>
            <person name="Alioto T."/>
            <person name="Gomez Garrido J."/>
        </authorList>
    </citation>
    <scope>NUCLEOTIDE SEQUENCE</scope>
</reference>
<sequence>MSGMLMIHSTSAPSGRMTQHLSRHTESCQQIPLLVTIPLLRLVVVVTWFAVRRPIPAHFLRVGRQSESNIGTTSPPSPWLQLGTRSLAPLLLLTTKLVVQIPKLLPVRPATVFRLEELLQNFPRLGKFIQVIEPGTLQWRRTR</sequence>
<protein>
    <submittedName>
        <fullName evidence="1">Uncharacterized protein</fullName>
    </submittedName>
</protein>
<dbReference type="AlphaFoldDB" id="A0A8D9DQA7"/>
<organism evidence="1">
    <name type="scientific">Cacopsylla melanoneura</name>
    <dbReference type="NCBI Taxonomy" id="428564"/>
    <lineage>
        <taxon>Eukaryota</taxon>
        <taxon>Metazoa</taxon>
        <taxon>Ecdysozoa</taxon>
        <taxon>Arthropoda</taxon>
        <taxon>Hexapoda</taxon>
        <taxon>Insecta</taxon>
        <taxon>Pterygota</taxon>
        <taxon>Neoptera</taxon>
        <taxon>Paraneoptera</taxon>
        <taxon>Hemiptera</taxon>
        <taxon>Sternorrhyncha</taxon>
        <taxon>Psylloidea</taxon>
        <taxon>Psyllidae</taxon>
        <taxon>Psyllinae</taxon>
        <taxon>Cacopsylla</taxon>
    </lineage>
</organism>
<accession>A0A8D9DQA7</accession>
<name>A0A8D9DQA7_9HEMI</name>
<evidence type="ECO:0000313" key="1">
    <source>
        <dbReference type="EMBL" id="CAG6725549.1"/>
    </source>
</evidence>
<proteinExistence type="predicted"/>